<organism evidence="14 15">
    <name type="scientific">Salinactinospora qingdaonensis</name>
    <dbReference type="NCBI Taxonomy" id="702744"/>
    <lineage>
        <taxon>Bacteria</taxon>
        <taxon>Bacillati</taxon>
        <taxon>Actinomycetota</taxon>
        <taxon>Actinomycetes</taxon>
        <taxon>Streptosporangiales</taxon>
        <taxon>Nocardiopsidaceae</taxon>
        <taxon>Salinactinospora</taxon>
    </lineage>
</organism>
<evidence type="ECO:0000313" key="15">
    <source>
        <dbReference type="Proteomes" id="UP001500908"/>
    </source>
</evidence>
<feature type="transmembrane region" description="Helical" evidence="11">
    <location>
        <begin position="304"/>
        <end position="323"/>
    </location>
</feature>
<keyword evidence="11" id="KW-1003">Cell membrane</keyword>
<keyword evidence="4 11" id="KW-0479">Metal-binding</keyword>
<evidence type="ECO:0000256" key="2">
    <source>
        <dbReference type="ARBA" id="ARBA00006024"/>
    </source>
</evidence>
<dbReference type="NCBIfam" id="TIGR01525">
    <property type="entry name" value="ATPase-IB_hvy"/>
    <property type="match status" value="1"/>
</dbReference>
<evidence type="ECO:0000256" key="12">
    <source>
        <dbReference type="SAM" id="MobiDB-lite"/>
    </source>
</evidence>
<keyword evidence="7" id="KW-0460">Magnesium</keyword>
<evidence type="ECO:0000256" key="6">
    <source>
        <dbReference type="ARBA" id="ARBA00022840"/>
    </source>
</evidence>
<evidence type="ECO:0000256" key="4">
    <source>
        <dbReference type="ARBA" id="ARBA00022723"/>
    </source>
</evidence>
<dbReference type="NCBIfam" id="TIGR01512">
    <property type="entry name" value="ATPase-IB2_Cd"/>
    <property type="match status" value="1"/>
</dbReference>
<feature type="region of interest" description="Disordered" evidence="12">
    <location>
        <begin position="9"/>
        <end position="36"/>
    </location>
</feature>
<comment type="subcellular location">
    <subcellularLocation>
        <location evidence="1">Cell membrane</location>
        <topology evidence="1">Multi-pass membrane protein</topology>
    </subcellularLocation>
</comment>
<evidence type="ECO:0000313" key="14">
    <source>
        <dbReference type="EMBL" id="GAA3723798.1"/>
    </source>
</evidence>
<feature type="domain" description="P-type ATPase A" evidence="13">
    <location>
        <begin position="159"/>
        <end position="258"/>
    </location>
</feature>
<keyword evidence="3 11" id="KW-0812">Transmembrane</keyword>
<dbReference type="SFLD" id="SFLDS00003">
    <property type="entry name" value="Haloacid_Dehalogenase"/>
    <property type="match status" value="1"/>
</dbReference>
<dbReference type="PROSITE" id="PS01229">
    <property type="entry name" value="COF_2"/>
    <property type="match status" value="1"/>
</dbReference>
<proteinExistence type="inferred from homology"/>
<dbReference type="PANTHER" id="PTHR43079">
    <property type="entry name" value="PROBABLE CADMIUM/ZINC-TRANSPORTING ATPASE HMA1"/>
    <property type="match status" value="1"/>
</dbReference>
<dbReference type="InterPro" id="IPR027256">
    <property type="entry name" value="P-typ_ATPase_IB"/>
</dbReference>
<dbReference type="InterPro" id="IPR023299">
    <property type="entry name" value="ATPase_P-typ_cyto_dom_N"/>
</dbReference>
<dbReference type="InterPro" id="IPR036412">
    <property type="entry name" value="HAD-like_sf"/>
</dbReference>
<dbReference type="InterPro" id="IPR023214">
    <property type="entry name" value="HAD_sf"/>
</dbReference>
<dbReference type="InterPro" id="IPR059000">
    <property type="entry name" value="ATPase_P-type_domA"/>
</dbReference>
<keyword evidence="8" id="KW-1278">Translocase</keyword>
<dbReference type="PRINTS" id="PR00119">
    <property type="entry name" value="CATATPASE"/>
</dbReference>
<dbReference type="Gene3D" id="3.40.1110.10">
    <property type="entry name" value="Calcium-transporting ATPase, cytoplasmic domain N"/>
    <property type="match status" value="1"/>
</dbReference>
<dbReference type="InterPro" id="IPR018303">
    <property type="entry name" value="ATPase_P-typ_P_site"/>
</dbReference>
<protein>
    <submittedName>
        <fullName evidence="14">Heavy metal translocating P-type ATPase</fullName>
    </submittedName>
</protein>
<dbReference type="Pfam" id="PF00122">
    <property type="entry name" value="E1-E2_ATPase"/>
    <property type="match status" value="1"/>
</dbReference>
<feature type="transmembrane region" description="Helical" evidence="11">
    <location>
        <begin position="616"/>
        <end position="634"/>
    </location>
</feature>
<dbReference type="Proteomes" id="UP001500908">
    <property type="component" value="Unassembled WGS sequence"/>
</dbReference>
<evidence type="ECO:0000256" key="7">
    <source>
        <dbReference type="ARBA" id="ARBA00022842"/>
    </source>
</evidence>
<dbReference type="Gene3D" id="2.70.150.10">
    <property type="entry name" value="Calcium-transporting ATPase, cytoplasmic transduction domain A"/>
    <property type="match status" value="1"/>
</dbReference>
<dbReference type="PROSITE" id="PS00154">
    <property type="entry name" value="ATPASE_E1_E2"/>
    <property type="match status" value="1"/>
</dbReference>
<dbReference type="EMBL" id="BAABDD010000001">
    <property type="protein sequence ID" value="GAA3723798.1"/>
    <property type="molecule type" value="Genomic_DNA"/>
</dbReference>
<dbReference type="SUPFAM" id="SSF56784">
    <property type="entry name" value="HAD-like"/>
    <property type="match status" value="1"/>
</dbReference>
<dbReference type="SUPFAM" id="SSF81665">
    <property type="entry name" value="Calcium ATPase, transmembrane domain M"/>
    <property type="match status" value="1"/>
</dbReference>
<evidence type="ECO:0000256" key="1">
    <source>
        <dbReference type="ARBA" id="ARBA00004651"/>
    </source>
</evidence>
<accession>A0ABP7ES85</accession>
<dbReference type="SUPFAM" id="SSF81653">
    <property type="entry name" value="Calcium ATPase, transduction domain A"/>
    <property type="match status" value="1"/>
</dbReference>
<name>A0ABP7ES85_9ACTN</name>
<dbReference type="InterPro" id="IPR044492">
    <property type="entry name" value="P_typ_ATPase_HD_dom"/>
</dbReference>
<evidence type="ECO:0000256" key="3">
    <source>
        <dbReference type="ARBA" id="ARBA00022692"/>
    </source>
</evidence>
<feature type="transmembrane region" description="Helical" evidence="11">
    <location>
        <begin position="279"/>
        <end position="298"/>
    </location>
</feature>
<dbReference type="InterPro" id="IPR023298">
    <property type="entry name" value="ATPase_P-typ_TM_dom_sf"/>
</dbReference>
<sequence>MYVYGWSGRTADPEGPPMPPTVATAQEHQPHSCPRGAPATSRTPIFAVAEARWATVALALFALAATADFLGAPPWLHLPLYAGCYLAGGWEPAWAGLRALRDKTLDVDLLMVIAAAGAAAIGQVFDGALLIVVFATSGALEALATRRTEDSVRGLLDLAPPRGSRLRSDGSEELVAAEDLAVGEEILVRPGERIAADAVVIEGASEVDQAGITGEALPAAKEAGREIFAGTINGTGTLRARVIRPAHDTVVARIVAMVRQASATKARVQLFIERFEQRYSVGVVVATVALFCVPLLLGSDVESALLRAMTFMIVASPCAIVLATMPPLLAAMSTAGRHGVLVKNAVVLERLADTSVVALDKTGTVTAGRPVLEEVRLLGEAPLEHEQVLRLAGAAEYPSEHPLATAIVTASRQAKVTVTGASDFVSLPGRGVTATVDGHRVEVGTADRLAISGPAAQRARTVAHTMTDAGHTAVVVARDGVPVAVLGVRDVARPEAADALHRCTTLTRTPPLLLTGDNAAAAARVAASVGITDVRAGLLPEDKVAAVNELSQRGERVALVGDGVNDAPAMATAHTGIAMGQAGTDVALETADAVVVRDELHAIPTVIALARRARRLVIANLVIAGTVIVGLVTWDLVGTLPLPLGVAGHEGSTVLVALNGLRLLRSKAWRDAQGS</sequence>
<evidence type="ECO:0000256" key="5">
    <source>
        <dbReference type="ARBA" id="ARBA00022741"/>
    </source>
</evidence>
<keyword evidence="15" id="KW-1185">Reference proteome</keyword>
<reference evidence="15" key="1">
    <citation type="journal article" date="2019" name="Int. J. Syst. Evol. Microbiol.">
        <title>The Global Catalogue of Microorganisms (GCM) 10K type strain sequencing project: providing services to taxonomists for standard genome sequencing and annotation.</title>
        <authorList>
            <consortium name="The Broad Institute Genomics Platform"/>
            <consortium name="The Broad Institute Genome Sequencing Center for Infectious Disease"/>
            <person name="Wu L."/>
            <person name="Ma J."/>
        </authorList>
    </citation>
    <scope>NUCLEOTIDE SEQUENCE [LARGE SCALE GENOMIC DNA]</scope>
    <source>
        <strain evidence="15">JCM 17137</strain>
    </source>
</reference>
<dbReference type="NCBIfam" id="TIGR01494">
    <property type="entry name" value="ATPase_P-type"/>
    <property type="match status" value="1"/>
</dbReference>
<dbReference type="PANTHER" id="PTHR43079:SF1">
    <property type="entry name" value="CADMIUM_ZINC-TRANSPORTING ATPASE HMA1, CHLOROPLASTIC-RELATED"/>
    <property type="match status" value="1"/>
</dbReference>
<keyword evidence="9 11" id="KW-1133">Transmembrane helix</keyword>
<comment type="similarity">
    <text evidence="2 11">Belongs to the cation transport ATPase (P-type) (TC 3.A.3) family. Type IB subfamily.</text>
</comment>
<dbReference type="InterPro" id="IPR008250">
    <property type="entry name" value="ATPase_P-typ_transduc_dom_A_sf"/>
</dbReference>
<evidence type="ECO:0000256" key="8">
    <source>
        <dbReference type="ARBA" id="ARBA00022967"/>
    </source>
</evidence>
<evidence type="ECO:0000256" key="9">
    <source>
        <dbReference type="ARBA" id="ARBA00022989"/>
    </source>
</evidence>
<keyword evidence="6 11" id="KW-0067">ATP-binding</keyword>
<evidence type="ECO:0000256" key="10">
    <source>
        <dbReference type="ARBA" id="ARBA00023136"/>
    </source>
</evidence>
<dbReference type="InterPro" id="IPR001757">
    <property type="entry name" value="P_typ_ATPase"/>
</dbReference>
<dbReference type="Gene3D" id="3.40.50.1000">
    <property type="entry name" value="HAD superfamily/HAD-like"/>
    <property type="match status" value="1"/>
</dbReference>
<dbReference type="Pfam" id="PF00702">
    <property type="entry name" value="Hydrolase"/>
    <property type="match status" value="1"/>
</dbReference>
<feature type="transmembrane region" description="Helical" evidence="11">
    <location>
        <begin position="51"/>
        <end position="71"/>
    </location>
</feature>
<evidence type="ECO:0000256" key="11">
    <source>
        <dbReference type="RuleBase" id="RU362081"/>
    </source>
</evidence>
<keyword evidence="10 11" id="KW-0472">Membrane</keyword>
<keyword evidence="5 11" id="KW-0547">Nucleotide-binding</keyword>
<dbReference type="SFLD" id="SFLDF00027">
    <property type="entry name" value="p-type_atpase"/>
    <property type="match status" value="1"/>
</dbReference>
<comment type="caution">
    <text evidence="14">The sequence shown here is derived from an EMBL/GenBank/DDBJ whole genome shotgun (WGS) entry which is preliminary data.</text>
</comment>
<dbReference type="SFLD" id="SFLDG00002">
    <property type="entry name" value="C1.7:_P-type_atpase_like"/>
    <property type="match status" value="1"/>
</dbReference>
<gene>
    <name evidence="14" type="ORF">GCM10022402_00540</name>
</gene>
<evidence type="ECO:0000259" key="13">
    <source>
        <dbReference type="Pfam" id="PF00122"/>
    </source>
</evidence>
<dbReference type="InterPro" id="IPR051949">
    <property type="entry name" value="Cation_Transport_ATPase"/>
</dbReference>
<feature type="transmembrane region" description="Helical" evidence="11">
    <location>
        <begin position="109"/>
        <end position="137"/>
    </location>
</feature>